<accession>A0A269PFY1</accession>
<evidence type="ECO:0000313" key="1">
    <source>
        <dbReference type="EMBL" id="PAJ70196.1"/>
    </source>
</evidence>
<organism evidence="1 2">
    <name type="scientific">Corynebacterium hadale</name>
    <dbReference type="NCBI Taxonomy" id="2026255"/>
    <lineage>
        <taxon>Bacteria</taxon>
        <taxon>Bacillati</taxon>
        <taxon>Actinomycetota</taxon>
        <taxon>Actinomycetes</taxon>
        <taxon>Mycobacteriales</taxon>
        <taxon>Corynebacteriaceae</taxon>
        <taxon>Corynebacterium</taxon>
    </lineage>
</organism>
<dbReference type="EMBL" id="NQMQ01000010">
    <property type="protein sequence ID" value="PAJ70196.1"/>
    <property type="molecule type" value="Genomic_DNA"/>
</dbReference>
<evidence type="ECO:0000313" key="2">
    <source>
        <dbReference type="Proteomes" id="UP000215771"/>
    </source>
</evidence>
<dbReference type="InterPro" id="IPR019660">
    <property type="entry name" value="Put_sensory_transdc_reg_YbjN"/>
</dbReference>
<comment type="caution">
    <text evidence="1">The sequence shown here is derived from an EMBL/GenBank/DDBJ whole genome shotgun (WGS) entry which is preliminary data.</text>
</comment>
<dbReference type="RefSeq" id="WP_095276384.1">
    <property type="nucleotide sequence ID" value="NZ_CP047655.1"/>
</dbReference>
<gene>
    <name evidence="1" type="ORF">CIG21_04925</name>
</gene>
<protein>
    <recommendedName>
        <fullName evidence="3">YbjN domain-containing protein</fullName>
    </recommendedName>
</protein>
<proteinExistence type="predicted"/>
<reference evidence="1 2" key="1">
    <citation type="submission" date="2017-08" db="EMBL/GenBank/DDBJ databases">
        <authorList>
            <person name="de Groot N.N."/>
        </authorList>
    </citation>
    <scope>NUCLEOTIDE SEQUENCE [LARGE SCALE GENOMIC DNA]</scope>
    <source>
        <strain evidence="1 2">NBT06-6</strain>
    </source>
</reference>
<name>A0A269PFY1_9CORY</name>
<sequence length="152" mass="16192">MSTNDAQTYTSLVTIHRIADAMSAHGVTIEPDASGRAAVANLNGFNVLFVLLDSVAIIRADASTETPADSPDPTVYLAANQVNSTFLDARALVVNKADTLIVRTESETQVAAGMTDEQLQSALKLSIDGVLQAQDAMRALVDEMTQARENRD</sequence>
<dbReference type="Pfam" id="PF10722">
    <property type="entry name" value="YbjN"/>
    <property type="match status" value="1"/>
</dbReference>
<evidence type="ECO:0008006" key="3">
    <source>
        <dbReference type="Google" id="ProtNLM"/>
    </source>
</evidence>
<dbReference type="AlphaFoldDB" id="A0A269PFY1"/>
<dbReference type="Proteomes" id="UP000215771">
    <property type="component" value="Unassembled WGS sequence"/>
</dbReference>